<reference evidence="2" key="1">
    <citation type="submission" date="2015-08" db="EMBL/GenBank/DDBJ databases">
        <title>Draft genome sequence of Komagataeibacter europaeus CECT 8546 a cellulose producer strain from vinegar produced by the traditional method.</title>
        <authorList>
            <person name="Poehlein A."/>
            <person name="Valera M.J."/>
            <person name="Haack F.S."/>
            <person name="Mas A."/>
            <person name="Daniel R."/>
            <person name="Streit W.R."/>
            <person name="Mateo E."/>
        </authorList>
    </citation>
    <scope>NUCLEOTIDE SEQUENCE [LARGE SCALE GENOMIC DNA]</scope>
    <source>
        <strain evidence="2">CECT 8546</strain>
    </source>
</reference>
<dbReference type="STRING" id="33995.KOEU_05130"/>
<name>A0A0M0ELK8_KOMEU</name>
<evidence type="ECO:0000256" key="1">
    <source>
        <dbReference type="SAM" id="Phobius"/>
    </source>
</evidence>
<proteinExistence type="predicted"/>
<evidence type="ECO:0000313" key="2">
    <source>
        <dbReference type="EMBL" id="KON65826.1"/>
    </source>
</evidence>
<keyword evidence="1" id="KW-1133">Transmembrane helix</keyword>
<gene>
    <name evidence="2" type="ORF">KOEU_05130</name>
</gene>
<accession>A0A0M0ELK8</accession>
<dbReference type="PATRIC" id="fig|33995.3.peg.568"/>
<dbReference type="EMBL" id="LHUQ01000002">
    <property type="protein sequence ID" value="KON65826.1"/>
    <property type="molecule type" value="Genomic_DNA"/>
</dbReference>
<sequence>MPIIQNDFGASTNYLFRYNNILLRIAVPTALGATTCAVIAVSLHMRGSVVGNQEVYAFS</sequence>
<comment type="caution">
    <text evidence="2">The sequence shown here is derived from an EMBL/GenBank/DDBJ whole genome shotgun (WGS) entry which is preliminary data.</text>
</comment>
<feature type="transmembrane region" description="Helical" evidence="1">
    <location>
        <begin position="21"/>
        <end position="43"/>
    </location>
</feature>
<keyword evidence="3" id="KW-1185">Reference proteome</keyword>
<keyword evidence="1" id="KW-0812">Transmembrane</keyword>
<keyword evidence="1" id="KW-0472">Membrane</keyword>
<organism evidence="2 3">
    <name type="scientific">Komagataeibacter europaeus</name>
    <name type="common">Gluconacetobacter europaeus</name>
    <dbReference type="NCBI Taxonomy" id="33995"/>
    <lineage>
        <taxon>Bacteria</taxon>
        <taxon>Pseudomonadati</taxon>
        <taxon>Pseudomonadota</taxon>
        <taxon>Alphaproteobacteria</taxon>
        <taxon>Acetobacterales</taxon>
        <taxon>Acetobacteraceae</taxon>
        <taxon>Komagataeibacter</taxon>
    </lineage>
</organism>
<dbReference type="AlphaFoldDB" id="A0A0M0ELK8"/>
<protein>
    <submittedName>
        <fullName evidence="2">Uncharacterized protein</fullName>
    </submittedName>
</protein>
<evidence type="ECO:0000313" key="3">
    <source>
        <dbReference type="Proteomes" id="UP000037566"/>
    </source>
</evidence>
<dbReference type="Proteomes" id="UP000037566">
    <property type="component" value="Unassembled WGS sequence"/>
</dbReference>